<proteinExistence type="predicted"/>
<evidence type="ECO:0000313" key="2">
    <source>
        <dbReference type="Proteomes" id="UP000093053"/>
    </source>
</evidence>
<dbReference type="InterPro" id="IPR051677">
    <property type="entry name" value="AfsR-DnrI-RedD_regulator"/>
</dbReference>
<dbReference type="KEGG" id="led:BBK82_45825"/>
<keyword evidence="2" id="KW-1185">Reference proteome</keyword>
<dbReference type="PANTHER" id="PTHR35807">
    <property type="entry name" value="TRANSCRIPTIONAL REGULATOR REDD-RELATED"/>
    <property type="match status" value="1"/>
</dbReference>
<evidence type="ECO:0008006" key="3">
    <source>
        <dbReference type="Google" id="ProtNLM"/>
    </source>
</evidence>
<dbReference type="Proteomes" id="UP000093053">
    <property type="component" value="Chromosome"/>
</dbReference>
<evidence type="ECO:0000313" key="1">
    <source>
        <dbReference type="EMBL" id="ANZ42172.1"/>
    </source>
</evidence>
<gene>
    <name evidence="1" type="ORF">BBK82_45825</name>
</gene>
<dbReference type="Gene3D" id="1.10.10.10">
    <property type="entry name" value="Winged helix-like DNA-binding domain superfamily/Winged helix DNA-binding domain"/>
    <property type="match status" value="1"/>
</dbReference>
<accession>A0A1B2HWV4</accession>
<organism evidence="1 2">
    <name type="scientific">Lentzea guizhouensis</name>
    <dbReference type="NCBI Taxonomy" id="1586287"/>
    <lineage>
        <taxon>Bacteria</taxon>
        <taxon>Bacillati</taxon>
        <taxon>Actinomycetota</taxon>
        <taxon>Actinomycetes</taxon>
        <taxon>Pseudonocardiales</taxon>
        <taxon>Pseudonocardiaceae</taxon>
        <taxon>Lentzea</taxon>
    </lineage>
</organism>
<dbReference type="InterPro" id="IPR036388">
    <property type="entry name" value="WH-like_DNA-bd_sf"/>
</dbReference>
<dbReference type="AlphaFoldDB" id="A0A1B2HWV4"/>
<reference evidence="1 2" key="1">
    <citation type="submission" date="2016-07" db="EMBL/GenBank/DDBJ databases">
        <title>Complete genome sequence of the Lentzea guizhouensis DHS C013.</title>
        <authorList>
            <person name="Cao C."/>
        </authorList>
    </citation>
    <scope>NUCLEOTIDE SEQUENCE [LARGE SCALE GENOMIC DNA]</scope>
    <source>
        <strain evidence="1 2">DHS C013</strain>
    </source>
</reference>
<name>A0A1B2HWV4_9PSEU</name>
<protein>
    <recommendedName>
        <fullName evidence="3">Transcriptional regulator</fullName>
    </recommendedName>
</protein>
<sequence length="127" mass="14047">MIGPMRVTRNGVATDRPELRRVRVRQLLVLRPVLSRDQVVDLLWPGLEPASAARNLRVTTTHLRRLPEPDRAGGEASYCVRSDADAIRLVRGGMLTADLWSLHELTDADQLAQAVALWRGGAAHRPG</sequence>
<dbReference type="EMBL" id="CP016793">
    <property type="protein sequence ID" value="ANZ42172.1"/>
    <property type="molecule type" value="Genomic_DNA"/>
</dbReference>